<protein>
    <submittedName>
        <fullName evidence="17">NADP-reducing hydrogenase subunit HndD</fullName>
        <ecNumber evidence="17">1.12.1.3</ecNumber>
    </submittedName>
</protein>
<evidence type="ECO:0000256" key="1">
    <source>
        <dbReference type="ARBA" id="ARBA00001966"/>
    </source>
</evidence>
<proteinExistence type="inferred from homology"/>
<keyword evidence="5" id="KW-0001">2Fe-2S</keyword>
<keyword evidence="6" id="KW-0479">Metal-binding</keyword>
<dbReference type="GO" id="GO:0051537">
    <property type="term" value="F:2 iron, 2 sulfur cluster binding"/>
    <property type="evidence" value="ECO:0007669"/>
    <property type="project" value="UniProtKB-KW"/>
</dbReference>
<evidence type="ECO:0000256" key="7">
    <source>
        <dbReference type="ARBA" id="ARBA00022737"/>
    </source>
</evidence>
<dbReference type="Pfam" id="PF13510">
    <property type="entry name" value="Fer2_4"/>
    <property type="match status" value="1"/>
</dbReference>
<dbReference type="EMBL" id="VSSQ01000121">
    <property type="protein sequence ID" value="MPL78971.1"/>
    <property type="molecule type" value="Genomic_DNA"/>
</dbReference>
<keyword evidence="7" id="KW-0677">Repeat</keyword>
<dbReference type="SUPFAM" id="SSF54862">
    <property type="entry name" value="4Fe-4S ferredoxins"/>
    <property type="match status" value="1"/>
</dbReference>
<keyword evidence="11" id="KW-0520">NAD</keyword>
<comment type="cofactor">
    <cofactor evidence="13">
        <name>[2Fe-2S] cluster</name>
        <dbReference type="ChEBI" id="CHEBI:190135"/>
    </cofactor>
</comment>
<name>A0A644UJ93_9ZZZZ</name>
<feature type="domain" description="4Fe-4S ferredoxin-type" evidence="15">
    <location>
        <begin position="140"/>
        <end position="170"/>
    </location>
</feature>
<keyword evidence="12" id="KW-0472">Membrane</keyword>
<dbReference type="EC" id="1.12.1.3" evidence="17"/>
<evidence type="ECO:0000256" key="5">
    <source>
        <dbReference type="ARBA" id="ARBA00022714"/>
    </source>
</evidence>
<dbReference type="InterPro" id="IPR050340">
    <property type="entry name" value="Cytosolic_Fe-S_CAF"/>
</dbReference>
<dbReference type="InterPro" id="IPR054351">
    <property type="entry name" value="NADH_UbQ_OxRdtase_ferredoxin"/>
</dbReference>
<evidence type="ECO:0000256" key="3">
    <source>
        <dbReference type="ARBA" id="ARBA00005404"/>
    </source>
</evidence>
<dbReference type="PROSITE" id="PS51839">
    <property type="entry name" value="4FE4S_HC3"/>
    <property type="match status" value="1"/>
</dbReference>
<evidence type="ECO:0000256" key="9">
    <source>
        <dbReference type="ARBA" id="ARBA00023004"/>
    </source>
</evidence>
<dbReference type="GO" id="GO:0042773">
    <property type="term" value="P:ATP synthesis coupled electron transport"/>
    <property type="evidence" value="ECO:0007669"/>
    <property type="project" value="InterPro"/>
</dbReference>
<dbReference type="Gene3D" id="3.30.70.20">
    <property type="match status" value="1"/>
</dbReference>
<dbReference type="InterPro" id="IPR000283">
    <property type="entry name" value="NADH_UbQ_OxRdtase_75kDa_su_CS"/>
</dbReference>
<gene>
    <name evidence="17" type="primary">hndD_10</name>
    <name evidence="17" type="ORF">SDC9_24844</name>
</gene>
<dbReference type="NCBIfam" id="TIGR02512">
    <property type="entry name" value="FeFe_hydrog_A"/>
    <property type="match status" value="1"/>
</dbReference>
<dbReference type="GO" id="GO:0005506">
    <property type="term" value="F:iron ion binding"/>
    <property type="evidence" value="ECO:0007669"/>
    <property type="project" value="InterPro"/>
</dbReference>
<dbReference type="GO" id="GO:0016020">
    <property type="term" value="C:membrane"/>
    <property type="evidence" value="ECO:0007669"/>
    <property type="project" value="UniProtKB-SubCell"/>
</dbReference>
<dbReference type="PROSITE" id="PS51379">
    <property type="entry name" value="4FE4S_FER_2"/>
    <property type="match status" value="2"/>
</dbReference>
<dbReference type="FunFam" id="3.30.70.20:FF:000035">
    <property type="entry name" value="Iron hydrogenase 1"/>
    <property type="match status" value="1"/>
</dbReference>
<dbReference type="PROSITE" id="PS00641">
    <property type="entry name" value="COMPLEX1_75K_1"/>
    <property type="match status" value="1"/>
</dbReference>
<reference evidence="17" key="1">
    <citation type="submission" date="2019-08" db="EMBL/GenBank/DDBJ databases">
        <authorList>
            <person name="Kucharzyk K."/>
            <person name="Murdoch R.W."/>
            <person name="Higgins S."/>
            <person name="Loffler F."/>
        </authorList>
    </citation>
    <scope>NUCLEOTIDE SEQUENCE</scope>
</reference>
<dbReference type="NCBIfam" id="NF040763">
    <property type="entry name" value="FeFe_hydrog_A6"/>
    <property type="match status" value="1"/>
</dbReference>
<evidence type="ECO:0000313" key="17">
    <source>
        <dbReference type="EMBL" id="MPL78971.1"/>
    </source>
</evidence>
<comment type="cofactor">
    <cofactor evidence="1">
        <name>[4Fe-4S] cluster</name>
        <dbReference type="ChEBI" id="CHEBI:49883"/>
    </cofactor>
</comment>
<evidence type="ECO:0000259" key="16">
    <source>
        <dbReference type="PROSITE" id="PS51839"/>
    </source>
</evidence>
<dbReference type="InterPro" id="IPR049830">
    <property type="entry name" value="HndD"/>
</dbReference>
<feature type="domain" description="4Fe-4S His(Cys)3-ligated-type" evidence="16">
    <location>
        <begin position="80"/>
        <end position="119"/>
    </location>
</feature>
<dbReference type="GO" id="GO:0008901">
    <property type="term" value="F:ferredoxin hydrogenase activity"/>
    <property type="evidence" value="ECO:0007669"/>
    <property type="project" value="InterPro"/>
</dbReference>
<dbReference type="InterPro" id="IPR036991">
    <property type="entry name" value="Fe_hydrogenase_ssu_sf"/>
</dbReference>
<keyword evidence="8" id="KW-1278">Translocase</keyword>
<dbReference type="GO" id="GO:0050583">
    <property type="term" value="F:hydrogen dehydrogenase (NADP+) activity"/>
    <property type="evidence" value="ECO:0007669"/>
    <property type="project" value="UniProtKB-EC"/>
</dbReference>
<dbReference type="InterPro" id="IPR017900">
    <property type="entry name" value="4Fe4S_Fe_S_CS"/>
</dbReference>
<dbReference type="GO" id="GO:0008137">
    <property type="term" value="F:NADH dehydrogenase (ubiquinone) activity"/>
    <property type="evidence" value="ECO:0007669"/>
    <property type="project" value="InterPro"/>
</dbReference>
<dbReference type="InterPro" id="IPR036010">
    <property type="entry name" value="2Fe-2S_ferredoxin-like_sf"/>
</dbReference>
<evidence type="ECO:0000256" key="8">
    <source>
        <dbReference type="ARBA" id="ARBA00022967"/>
    </source>
</evidence>
<dbReference type="Pfam" id="PF22117">
    <property type="entry name" value="Fer4_Nqo3"/>
    <property type="match status" value="1"/>
</dbReference>
<keyword evidence="9" id="KW-0408">Iron</keyword>
<evidence type="ECO:0000256" key="2">
    <source>
        <dbReference type="ARBA" id="ARBA00004370"/>
    </source>
</evidence>
<dbReference type="InterPro" id="IPR013352">
    <property type="entry name" value="Fe_hydrogenase_subset"/>
</dbReference>
<evidence type="ECO:0000256" key="13">
    <source>
        <dbReference type="ARBA" id="ARBA00034078"/>
    </source>
</evidence>
<dbReference type="Gene3D" id="3.40.950.10">
    <property type="entry name" value="Fe-only Hydrogenase (Larger Subunit), Chain L, domain 3"/>
    <property type="match status" value="1"/>
</dbReference>
<feature type="domain" description="2Fe-2S ferredoxin-type" evidence="14">
    <location>
        <begin position="2"/>
        <end position="80"/>
    </location>
</feature>
<comment type="subcellular location">
    <subcellularLocation>
        <location evidence="2">Membrane</location>
    </subcellularLocation>
</comment>
<dbReference type="InterPro" id="IPR009016">
    <property type="entry name" value="Fe_hydrogenase"/>
</dbReference>
<evidence type="ECO:0000259" key="15">
    <source>
        <dbReference type="PROSITE" id="PS51379"/>
    </source>
</evidence>
<evidence type="ECO:0000256" key="4">
    <source>
        <dbReference type="ARBA" id="ARBA00022485"/>
    </source>
</evidence>
<dbReference type="Gene3D" id="3.10.20.740">
    <property type="match status" value="1"/>
</dbReference>
<keyword evidence="4" id="KW-0004">4Fe-4S</keyword>
<dbReference type="SMART" id="SM00902">
    <property type="entry name" value="Fe_hyd_SSU"/>
    <property type="match status" value="1"/>
</dbReference>
<feature type="domain" description="4Fe-4S ferredoxin-type" evidence="15">
    <location>
        <begin position="183"/>
        <end position="212"/>
    </location>
</feature>
<evidence type="ECO:0000256" key="6">
    <source>
        <dbReference type="ARBA" id="ARBA00022723"/>
    </source>
</evidence>
<dbReference type="InterPro" id="IPR004108">
    <property type="entry name" value="Fe_hydrogenase_lsu_C"/>
</dbReference>
<dbReference type="InterPro" id="IPR001041">
    <property type="entry name" value="2Fe-2S_ferredoxin-type"/>
</dbReference>
<dbReference type="InterPro" id="IPR017896">
    <property type="entry name" value="4Fe4S_Fe-S-bd"/>
</dbReference>
<evidence type="ECO:0000256" key="12">
    <source>
        <dbReference type="ARBA" id="ARBA00023136"/>
    </source>
</evidence>
<dbReference type="SUPFAM" id="SSF54292">
    <property type="entry name" value="2Fe-2S ferredoxin-like"/>
    <property type="match status" value="1"/>
</dbReference>
<dbReference type="SUPFAM" id="SSF53920">
    <property type="entry name" value="Fe-only hydrogenase"/>
    <property type="match status" value="1"/>
</dbReference>
<dbReference type="AlphaFoldDB" id="A0A644UJ93"/>
<dbReference type="Pfam" id="PF10588">
    <property type="entry name" value="NADH-G_4Fe-4S_3"/>
    <property type="match status" value="1"/>
</dbReference>
<dbReference type="FunFam" id="3.10.20.740:FF:000004">
    <property type="entry name" value="NADH-quinone oxidoreductase"/>
    <property type="match status" value="1"/>
</dbReference>
<dbReference type="SMART" id="SM00929">
    <property type="entry name" value="NADH-G_4Fe-4S_3"/>
    <property type="match status" value="1"/>
</dbReference>
<dbReference type="PROSITE" id="PS00198">
    <property type="entry name" value="4FE4S_FER_1"/>
    <property type="match status" value="1"/>
</dbReference>
<evidence type="ECO:0000259" key="14">
    <source>
        <dbReference type="PROSITE" id="PS51085"/>
    </source>
</evidence>
<evidence type="ECO:0000256" key="10">
    <source>
        <dbReference type="ARBA" id="ARBA00023014"/>
    </source>
</evidence>
<keyword evidence="10" id="KW-0411">Iron-sulfur</keyword>
<organism evidence="17">
    <name type="scientific">bioreactor metagenome</name>
    <dbReference type="NCBI Taxonomy" id="1076179"/>
    <lineage>
        <taxon>unclassified sequences</taxon>
        <taxon>metagenomes</taxon>
        <taxon>ecological metagenomes</taxon>
    </lineage>
</organism>
<dbReference type="PANTHER" id="PTHR11615">
    <property type="entry name" value="NITRATE, FORMATE, IRON DEHYDROGENASE"/>
    <property type="match status" value="1"/>
</dbReference>
<dbReference type="InterPro" id="IPR019574">
    <property type="entry name" value="NADH_UbQ_OxRdtase_Gsu_4Fe4S-bd"/>
</dbReference>
<dbReference type="GO" id="GO:0051539">
    <property type="term" value="F:4 iron, 4 sulfur cluster binding"/>
    <property type="evidence" value="ECO:0007669"/>
    <property type="project" value="UniProtKB-KW"/>
</dbReference>
<accession>A0A644UJ93</accession>
<dbReference type="PROSITE" id="PS51085">
    <property type="entry name" value="2FE2S_FER_2"/>
    <property type="match status" value="1"/>
</dbReference>
<dbReference type="CDD" id="cd00207">
    <property type="entry name" value="fer2"/>
    <property type="match status" value="1"/>
</dbReference>
<comment type="caution">
    <text evidence="17">The sequence shown here is derived from an EMBL/GenBank/DDBJ whole genome shotgun (WGS) entry which is preliminary data.</text>
</comment>
<dbReference type="Gene3D" id="4.10.260.20">
    <property type="entry name" value="Iron hydrogenase, small subunit"/>
    <property type="match status" value="1"/>
</dbReference>
<comment type="similarity">
    <text evidence="3">Belongs to the complex I 75 kDa subunit family.</text>
</comment>
<dbReference type="Pfam" id="PF02906">
    <property type="entry name" value="Fe_hyd_lg_C"/>
    <property type="match status" value="1"/>
</dbReference>
<dbReference type="Pfam" id="PF02256">
    <property type="entry name" value="Fe_hyd_SSU"/>
    <property type="match status" value="1"/>
</dbReference>
<sequence>MDKVTLTINGISVTTDKNSSVLTAARQAGIYIPTLCYHPDLHAEGACRLCLVEASGARTLVASCVYPVSEGLVVKTNTTRVRSARKLVVELLLANHPKDCLSCQKSMDCELQKIAADLGVRKIRFIGGEMKAHTIDDTNPSLVRDQEKCILCGRCISVCSDVQGMDVYSFAGRGFHTMVSTAFEQGLEKISCSYCGQCANVCPTGAIVEKDDTAKVWAALSDSTKHVVVQTAPSVRVALGEELGLPPGSVVTGKMVAALRQLGFAKVFDTDFSADLTIMEEGHEFIKRLTNNGVLPMITSCSPGWVNMLEQRYPDLLPHLSTAKSPQAMFGAVVKTYYAQKAGIAPKDIVSVSVMPCTAKKAEAVRPELCDSGFQDVDIVITTRELGRMIREAGIDFEKLEEEQYDSPLGEGTGAAVIFGTTGGVMEAALRTVVEVVTKKQLPKIEFEEVRGLESVREATISVGDLKVKIAVVHTLKAARAMMDKVRAGMADYHFIEVMACPGGCIGGGGQPVPVNWDIRKKRREALLECDESSILRKSHENPEIITIYKEFLGEPLGEKAHELLHTHYTPQNRK</sequence>
<keyword evidence="17" id="KW-0560">Oxidoreductase</keyword>
<dbReference type="Gene3D" id="3.40.50.1780">
    <property type="match status" value="1"/>
</dbReference>
<dbReference type="InterPro" id="IPR003149">
    <property type="entry name" value="Fe_hydrogenase_ssu"/>
</dbReference>
<evidence type="ECO:0000256" key="11">
    <source>
        <dbReference type="ARBA" id="ARBA00023027"/>
    </source>
</evidence>